<evidence type="ECO:0000259" key="3">
    <source>
        <dbReference type="Pfam" id="PF07992"/>
    </source>
</evidence>
<evidence type="ECO:0000256" key="1">
    <source>
        <dbReference type="ARBA" id="ARBA00022630"/>
    </source>
</evidence>
<dbReference type="PANTHER" id="PTHR48105">
    <property type="entry name" value="THIOREDOXIN REDUCTASE 1-RELATED-RELATED"/>
    <property type="match status" value="1"/>
</dbReference>
<dbReference type="SUPFAM" id="SSF51905">
    <property type="entry name" value="FAD/NAD(P)-binding domain"/>
    <property type="match status" value="1"/>
</dbReference>
<accession>X1AIF9</accession>
<dbReference type="Pfam" id="PF07992">
    <property type="entry name" value="Pyr_redox_2"/>
    <property type="match status" value="1"/>
</dbReference>
<organism evidence="4">
    <name type="scientific">marine sediment metagenome</name>
    <dbReference type="NCBI Taxonomy" id="412755"/>
    <lineage>
        <taxon>unclassified sequences</taxon>
        <taxon>metagenomes</taxon>
        <taxon>ecological metagenomes</taxon>
    </lineage>
</organism>
<gene>
    <name evidence="4" type="ORF">S01H4_28051</name>
</gene>
<dbReference type="PRINTS" id="PR00469">
    <property type="entry name" value="PNDRDTASEII"/>
</dbReference>
<dbReference type="AlphaFoldDB" id="X1AIF9"/>
<dbReference type="InterPro" id="IPR050097">
    <property type="entry name" value="Ferredoxin-NADP_redctase_2"/>
</dbReference>
<dbReference type="InterPro" id="IPR036188">
    <property type="entry name" value="FAD/NAD-bd_sf"/>
</dbReference>
<proteinExistence type="predicted"/>
<reference evidence="4" key="1">
    <citation type="journal article" date="2014" name="Front. Microbiol.">
        <title>High frequency of phylogenetically diverse reductive dehalogenase-homologous genes in deep subseafloor sedimentary metagenomes.</title>
        <authorList>
            <person name="Kawai M."/>
            <person name="Futagami T."/>
            <person name="Toyoda A."/>
            <person name="Takaki Y."/>
            <person name="Nishi S."/>
            <person name="Hori S."/>
            <person name="Arai W."/>
            <person name="Tsubouchi T."/>
            <person name="Morono Y."/>
            <person name="Uchiyama I."/>
            <person name="Ito T."/>
            <person name="Fujiyama A."/>
            <person name="Inagaki F."/>
            <person name="Takami H."/>
        </authorList>
    </citation>
    <scope>NUCLEOTIDE SEQUENCE</scope>
    <source>
        <strain evidence="4">Expedition CK06-06</strain>
    </source>
</reference>
<comment type="caution">
    <text evidence="4">The sequence shown here is derived from an EMBL/GenBank/DDBJ whole genome shotgun (WGS) entry which is preliminary data.</text>
</comment>
<protein>
    <recommendedName>
        <fullName evidence="3">FAD/NAD(P)-binding domain-containing protein</fullName>
    </recommendedName>
</protein>
<keyword evidence="2" id="KW-0560">Oxidoreductase</keyword>
<feature type="non-terminal residue" evidence="4">
    <location>
        <position position="74"/>
    </location>
</feature>
<dbReference type="GO" id="GO:0016491">
    <property type="term" value="F:oxidoreductase activity"/>
    <property type="evidence" value="ECO:0007669"/>
    <property type="project" value="UniProtKB-KW"/>
</dbReference>
<dbReference type="InterPro" id="IPR023753">
    <property type="entry name" value="FAD/NAD-binding_dom"/>
</dbReference>
<dbReference type="EMBL" id="BART01013849">
    <property type="protein sequence ID" value="GAG81859.1"/>
    <property type="molecule type" value="Genomic_DNA"/>
</dbReference>
<evidence type="ECO:0000256" key="2">
    <source>
        <dbReference type="ARBA" id="ARBA00023002"/>
    </source>
</evidence>
<dbReference type="Gene3D" id="3.50.50.60">
    <property type="entry name" value="FAD/NAD(P)-binding domain"/>
    <property type="match status" value="1"/>
</dbReference>
<keyword evidence="1" id="KW-0285">Flavoprotein</keyword>
<feature type="domain" description="FAD/NAD(P)-binding" evidence="3">
    <location>
        <begin position="4"/>
        <end position="67"/>
    </location>
</feature>
<sequence length="74" mass="7660">MDYELAIIGAGPAGYSAGIYAGRSGINAVVLDKVGGGGLAMVSPNIENYAGFESISGMDLMEKMQKHASKYSDI</sequence>
<evidence type="ECO:0000313" key="4">
    <source>
        <dbReference type="EMBL" id="GAG81859.1"/>
    </source>
</evidence>
<name>X1AIF9_9ZZZZ</name>